<organism evidence="1 2">
    <name type="scientific">Manihot esculenta</name>
    <name type="common">Cassava</name>
    <name type="synonym">Jatropha manihot</name>
    <dbReference type="NCBI Taxonomy" id="3983"/>
    <lineage>
        <taxon>Eukaryota</taxon>
        <taxon>Viridiplantae</taxon>
        <taxon>Streptophyta</taxon>
        <taxon>Embryophyta</taxon>
        <taxon>Tracheophyta</taxon>
        <taxon>Spermatophyta</taxon>
        <taxon>Magnoliopsida</taxon>
        <taxon>eudicotyledons</taxon>
        <taxon>Gunneridae</taxon>
        <taxon>Pentapetalae</taxon>
        <taxon>rosids</taxon>
        <taxon>fabids</taxon>
        <taxon>Malpighiales</taxon>
        <taxon>Euphorbiaceae</taxon>
        <taxon>Crotonoideae</taxon>
        <taxon>Manihoteae</taxon>
        <taxon>Manihot</taxon>
    </lineage>
</organism>
<dbReference type="EMBL" id="CM004389">
    <property type="protein sequence ID" value="KAG8656837.1"/>
    <property type="molecule type" value="Genomic_DNA"/>
</dbReference>
<evidence type="ECO:0000313" key="2">
    <source>
        <dbReference type="Proteomes" id="UP000091857"/>
    </source>
</evidence>
<proteinExistence type="predicted"/>
<accession>A0ACB7HVL2</accession>
<dbReference type="Proteomes" id="UP000091857">
    <property type="component" value="Chromosome 3"/>
</dbReference>
<comment type="caution">
    <text evidence="1">The sequence shown here is derived from an EMBL/GenBank/DDBJ whole genome shotgun (WGS) entry which is preliminary data.</text>
</comment>
<reference evidence="2" key="1">
    <citation type="journal article" date="2016" name="Nat. Biotechnol.">
        <title>Sequencing wild and cultivated cassava and related species reveals extensive interspecific hybridization and genetic diversity.</title>
        <authorList>
            <person name="Bredeson J.V."/>
            <person name="Lyons J.B."/>
            <person name="Prochnik S.E."/>
            <person name="Wu G.A."/>
            <person name="Ha C.M."/>
            <person name="Edsinger-Gonzales E."/>
            <person name="Grimwood J."/>
            <person name="Schmutz J."/>
            <person name="Rabbi I.Y."/>
            <person name="Egesi C."/>
            <person name="Nauluvula P."/>
            <person name="Lebot V."/>
            <person name="Ndunguru J."/>
            <person name="Mkamilo G."/>
            <person name="Bart R.S."/>
            <person name="Setter T.L."/>
            <person name="Gleadow R.M."/>
            <person name="Kulakow P."/>
            <person name="Ferguson M.E."/>
            <person name="Rounsley S."/>
            <person name="Rokhsar D.S."/>
        </authorList>
    </citation>
    <scope>NUCLEOTIDE SEQUENCE [LARGE SCALE GENOMIC DNA]</scope>
    <source>
        <strain evidence="2">cv. AM560-2</strain>
    </source>
</reference>
<sequence length="160" mass="17204">MQYDSLNWQHPFCGKSRQNPEIITLFVDYICPNPSDRHFQLAAINQLIGSPPKTEGSFLMVVHGHQTFQPTSAPLQAPSPTWMSNPASATHPIVSGGIASMPKGLGDSDASGTRISEVPERNNGMALGGSWIEMKSPLITQISFSSSHKNLGLLGSSCEV</sequence>
<protein>
    <submittedName>
        <fullName evidence="1">Uncharacterized protein</fullName>
    </submittedName>
</protein>
<name>A0ACB7HVL2_MANES</name>
<evidence type="ECO:0000313" key="1">
    <source>
        <dbReference type="EMBL" id="KAG8656837.1"/>
    </source>
</evidence>
<keyword evidence="2" id="KW-1185">Reference proteome</keyword>
<gene>
    <name evidence="1" type="ORF">MANES_03G012550v8</name>
</gene>